<dbReference type="InterPro" id="IPR017782">
    <property type="entry name" value="Hydroxyacylglutathione_Hdrlase"/>
</dbReference>
<keyword evidence="5 7" id="KW-0378">Hydrolase</keyword>
<evidence type="ECO:0000259" key="8">
    <source>
        <dbReference type="SMART" id="SM00849"/>
    </source>
</evidence>
<keyword evidence="10" id="KW-1185">Reference proteome</keyword>
<evidence type="ECO:0000256" key="6">
    <source>
        <dbReference type="ARBA" id="ARBA00022833"/>
    </source>
</evidence>
<dbReference type="Pfam" id="PF16123">
    <property type="entry name" value="HAGH_C"/>
    <property type="match status" value="1"/>
</dbReference>
<evidence type="ECO:0000256" key="2">
    <source>
        <dbReference type="ARBA" id="ARBA00004963"/>
    </source>
</evidence>
<comment type="similarity">
    <text evidence="3 7">Belongs to the metallo-beta-lactamase superfamily. Glyoxalase II family.</text>
</comment>
<dbReference type="InterPro" id="IPR001279">
    <property type="entry name" value="Metallo-B-lactamas"/>
</dbReference>
<dbReference type="GO" id="GO:0004416">
    <property type="term" value="F:hydroxyacylglutathione hydrolase activity"/>
    <property type="evidence" value="ECO:0007669"/>
    <property type="project" value="UniProtKB-UniRule"/>
</dbReference>
<dbReference type="PANTHER" id="PTHR43705:SF1">
    <property type="entry name" value="HYDROXYACYLGLUTATHIONE HYDROLASE GLOB"/>
    <property type="match status" value="1"/>
</dbReference>
<gene>
    <name evidence="7 9" type="primary">gloB</name>
    <name evidence="9" type="ORF">GTOL_13217</name>
</gene>
<comment type="catalytic activity">
    <reaction evidence="1 7">
        <text>an S-(2-hydroxyacyl)glutathione + H2O = a 2-hydroxy carboxylate + glutathione + H(+)</text>
        <dbReference type="Rhea" id="RHEA:21864"/>
        <dbReference type="ChEBI" id="CHEBI:15377"/>
        <dbReference type="ChEBI" id="CHEBI:15378"/>
        <dbReference type="ChEBI" id="CHEBI:57925"/>
        <dbReference type="ChEBI" id="CHEBI:58896"/>
        <dbReference type="ChEBI" id="CHEBI:71261"/>
        <dbReference type="EC" id="3.1.2.6"/>
    </reaction>
</comment>
<reference evidence="9" key="1">
    <citation type="submission" date="2021-04" db="EMBL/GenBank/DDBJ databases">
        <authorList>
            <person name="Hornung B."/>
        </authorList>
    </citation>
    <scope>NUCLEOTIDE SEQUENCE</scope>
    <source>
        <strain evidence="9">G5G6</strain>
    </source>
</reference>
<dbReference type="EC" id="3.1.2.6" evidence="7"/>
<evidence type="ECO:0000256" key="3">
    <source>
        <dbReference type="ARBA" id="ARBA00006759"/>
    </source>
</evidence>
<comment type="pathway">
    <text evidence="2 7">Secondary metabolite metabolism; methylglyoxal degradation; (R)-lactate from methylglyoxal: step 2/2.</text>
</comment>
<evidence type="ECO:0000256" key="7">
    <source>
        <dbReference type="HAMAP-Rule" id="MF_01374"/>
    </source>
</evidence>
<dbReference type="Pfam" id="PF00753">
    <property type="entry name" value="Lactamase_B"/>
    <property type="match status" value="1"/>
</dbReference>
<dbReference type="InterPro" id="IPR032282">
    <property type="entry name" value="HAGH_C"/>
</dbReference>
<feature type="binding site" evidence="7">
    <location>
        <position position="52"/>
    </location>
    <ligand>
        <name>Zn(2+)</name>
        <dbReference type="ChEBI" id="CHEBI:29105"/>
        <label>1</label>
    </ligand>
</feature>
<name>A0A916J7E2_9PROT</name>
<feature type="binding site" evidence="7">
    <location>
        <position position="165"/>
    </location>
    <ligand>
        <name>Zn(2+)</name>
        <dbReference type="ChEBI" id="CHEBI:29105"/>
        <label>2</label>
    </ligand>
</feature>
<keyword evidence="6 7" id="KW-0862">Zinc</keyword>
<feature type="domain" description="Metallo-beta-lactamase" evidence="8">
    <location>
        <begin position="11"/>
        <end position="165"/>
    </location>
</feature>
<proteinExistence type="inferred from homology"/>
<dbReference type="CDD" id="cd07723">
    <property type="entry name" value="hydroxyacylglutathione_hydrolase_MBL-fold"/>
    <property type="match status" value="1"/>
</dbReference>
<dbReference type="InterPro" id="IPR036866">
    <property type="entry name" value="RibonucZ/Hydroxyglut_hydro"/>
</dbReference>
<protein>
    <recommendedName>
        <fullName evidence="7">Hydroxyacylglutathione hydrolase</fullName>
        <ecNumber evidence="7">3.1.2.6</ecNumber>
    </recommendedName>
    <alternativeName>
        <fullName evidence="7">Glyoxalase II</fullName>
        <shortName evidence="7">Glx II</shortName>
    </alternativeName>
</protein>
<dbReference type="SMART" id="SM00849">
    <property type="entry name" value="Lactamase_B"/>
    <property type="match status" value="1"/>
</dbReference>
<comment type="caution">
    <text evidence="9">The sequence shown here is derived from an EMBL/GenBank/DDBJ whole genome shotgun (WGS) entry which is preliminary data.</text>
</comment>
<evidence type="ECO:0000256" key="5">
    <source>
        <dbReference type="ARBA" id="ARBA00022801"/>
    </source>
</evidence>
<dbReference type="SUPFAM" id="SSF56281">
    <property type="entry name" value="Metallo-hydrolase/oxidoreductase"/>
    <property type="match status" value="1"/>
</dbReference>
<feature type="binding site" evidence="7">
    <location>
        <position position="54"/>
    </location>
    <ligand>
        <name>Zn(2+)</name>
        <dbReference type="ChEBI" id="CHEBI:29105"/>
        <label>1</label>
    </ligand>
</feature>
<dbReference type="NCBIfam" id="TIGR03413">
    <property type="entry name" value="GSH_gloB"/>
    <property type="match status" value="1"/>
</dbReference>
<feature type="binding site" evidence="7">
    <location>
        <position position="127"/>
    </location>
    <ligand>
        <name>Zn(2+)</name>
        <dbReference type="ChEBI" id="CHEBI:29105"/>
        <label>2</label>
    </ligand>
</feature>
<dbReference type="Gene3D" id="3.60.15.10">
    <property type="entry name" value="Ribonuclease Z/Hydroxyacylglutathione hydrolase-like"/>
    <property type="match status" value="1"/>
</dbReference>
<dbReference type="Proteomes" id="UP000742786">
    <property type="component" value="Unassembled WGS sequence"/>
</dbReference>
<evidence type="ECO:0000256" key="4">
    <source>
        <dbReference type="ARBA" id="ARBA00022723"/>
    </source>
</evidence>
<evidence type="ECO:0000256" key="1">
    <source>
        <dbReference type="ARBA" id="ARBA00001623"/>
    </source>
</evidence>
<feature type="binding site" evidence="7">
    <location>
        <position position="57"/>
    </location>
    <ligand>
        <name>Zn(2+)</name>
        <dbReference type="ChEBI" id="CHEBI:29105"/>
        <label>2</label>
    </ligand>
</feature>
<organism evidence="9 10">
    <name type="scientific">Georgfuchsia toluolica</name>
    <dbReference type="NCBI Taxonomy" id="424218"/>
    <lineage>
        <taxon>Bacteria</taxon>
        <taxon>Pseudomonadati</taxon>
        <taxon>Pseudomonadota</taxon>
        <taxon>Betaproteobacteria</taxon>
        <taxon>Nitrosomonadales</taxon>
        <taxon>Sterolibacteriaceae</taxon>
        <taxon>Georgfuchsia</taxon>
    </lineage>
</organism>
<accession>A0A916J7E2</accession>
<comment type="function">
    <text evidence="7">Thiolesterase that catalyzes the hydrolysis of S-D-lactoyl-glutathione to form glutathione and D-lactic acid.</text>
</comment>
<evidence type="ECO:0000313" key="9">
    <source>
        <dbReference type="EMBL" id="CAG4885334.1"/>
    </source>
</evidence>
<evidence type="ECO:0000313" key="10">
    <source>
        <dbReference type="Proteomes" id="UP000742786"/>
    </source>
</evidence>
<dbReference type="InterPro" id="IPR050110">
    <property type="entry name" value="Glyoxalase_II_hydrolase"/>
</dbReference>
<feature type="binding site" evidence="7">
    <location>
        <position position="110"/>
    </location>
    <ligand>
        <name>Zn(2+)</name>
        <dbReference type="ChEBI" id="CHEBI:29105"/>
        <label>1</label>
    </ligand>
</feature>
<dbReference type="HAMAP" id="MF_01374">
    <property type="entry name" value="Glyoxalase_2"/>
    <property type="match status" value="1"/>
</dbReference>
<feature type="binding site" evidence="7">
    <location>
        <position position="127"/>
    </location>
    <ligand>
        <name>Zn(2+)</name>
        <dbReference type="ChEBI" id="CHEBI:29105"/>
        <label>1</label>
    </ligand>
</feature>
<keyword evidence="4 7" id="KW-0479">Metal-binding</keyword>
<dbReference type="InterPro" id="IPR035680">
    <property type="entry name" value="Clx_II_MBL"/>
</dbReference>
<dbReference type="PIRSF" id="PIRSF005457">
    <property type="entry name" value="Glx"/>
    <property type="match status" value="1"/>
</dbReference>
<dbReference type="RefSeq" id="WP_220637083.1">
    <property type="nucleotide sequence ID" value="NZ_CAJQUM010000001.1"/>
</dbReference>
<dbReference type="GO" id="GO:0019243">
    <property type="term" value="P:methylglyoxal catabolic process to D-lactate via S-lactoyl-glutathione"/>
    <property type="evidence" value="ECO:0007669"/>
    <property type="project" value="UniProtKB-UniRule"/>
</dbReference>
<sequence length="257" mass="28218">MEILGLRAFADNYIWLLRHKGNAVAVDPGDAAPVLEHLRVSGDRLCAVLITHHHRDHIGGLSELAERFNIPAFGPGNEDIPGLTRIVQGGETIEVPGIGVHFDVLDVGGHTRGHIAYYRPKVLFCGDALFVLGCGRLFEGTPVQMSQSLTRIAALPRETQVYCAHEYAKNNLPFALAVEPGSATLQNRAELLRRSIAAGEPTVPMLLGDELDTNPFLRCEIPEVKEAARNFCGHALNHEINTPVEVFAALREWRNQL</sequence>
<dbReference type="PANTHER" id="PTHR43705">
    <property type="entry name" value="HYDROXYACYLGLUTATHIONE HYDROLASE"/>
    <property type="match status" value="1"/>
</dbReference>
<dbReference type="EMBL" id="CAJQUM010000001">
    <property type="protein sequence ID" value="CAG4885334.1"/>
    <property type="molecule type" value="Genomic_DNA"/>
</dbReference>
<comment type="cofactor">
    <cofactor evidence="7">
        <name>Zn(2+)</name>
        <dbReference type="ChEBI" id="CHEBI:29105"/>
    </cofactor>
    <text evidence="7">Binds 2 Zn(2+) ions per subunit.</text>
</comment>
<comment type="subunit">
    <text evidence="7">Monomer.</text>
</comment>
<dbReference type="AlphaFoldDB" id="A0A916J7E2"/>
<dbReference type="GO" id="GO:0046872">
    <property type="term" value="F:metal ion binding"/>
    <property type="evidence" value="ECO:0007669"/>
    <property type="project" value="UniProtKB-KW"/>
</dbReference>
<feature type="binding site" evidence="7">
    <location>
        <position position="56"/>
    </location>
    <ligand>
        <name>Zn(2+)</name>
        <dbReference type="ChEBI" id="CHEBI:29105"/>
        <label>2</label>
    </ligand>
</feature>